<name>A0ACC0FJ67_9ERIC</name>
<dbReference type="Proteomes" id="UP001060215">
    <property type="component" value="Chromosome 14"/>
</dbReference>
<reference evidence="1 2" key="1">
    <citation type="journal article" date="2022" name="Plant J.">
        <title>Chromosome-level genome of Camellia lanceoleosa provides a valuable resource for understanding genome evolution and self-incompatibility.</title>
        <authorList>
            <person name="Gong W."/>
            <person name="Xiao S."/>
            <person name="Wang L."/>
            <person name="Liao Z."/>
            <person name="Chang Y."/>
            <person name="Mo W."/>
            <person name="Hu G."/>
            <person name="Li W."/>
            <person name="Zhao G."/>
            <person name="Zhu H."/>
            <person name="Hu X."/>
            <person name="Ji K."/>
            <person name="Xiang X."/>
            <person name="Song Q."/>
            <person name="Yuan D."/>
            <person name="Jin S."/>
            <person name="Zhang L."/>
        </authorList>
    </citation>
    <scope>NUCLEOTIDE SEQUENCE [LARGE SCALE GENOMIC DNA]</scope>
    <source>
        <strain evidence="1">SQ_2022a</strain>
    </source>
</reference>
<keyword evidence="2" id="KW-1185">Reference proteome</keyword>
<accession>A0ACC0FJ67</accession>
<dbReference type="EMBL" id="CM045771">
    <property type="protein sequence ID" value="KAI7988827.1"/>
    <property type="molecule type" value="Genomic_DNA"/>
</dbReference>
<sequence>MMGLHLVVLAKLNLTATAGHSASPLVVILVCPFLLKLSFSSRPFQRAYNDIIRASRLFFFQLGQIAFNNIEPAGPRQRWHRALRLVYQRLTHATRSLASESYEESLRALSMLAL</sequence>
<organism evidence="1 2">
    <name type="scientific">Camellia lanceoleosa</name>
    <dbReference type="NCBI Taxonomy" id="1840588"/>
    <lineage>
        <taxon>Eukaryota</taxon>
        <taxon>Viridiplantae</taxon>
        <taxon>Streptophyta</taxon>
        <taxon>Embryophyta</taxon>
        <taxon>Tracheophyta</taxon>
        <taxon>Spermatophyta</taxon>
        <taxon>Magnoliopsida</taxon>
        <taxon>eudicotyledons</taxon>
        <taxon>Gunneridae</taxon>
        <taxon>Pentapetalae</taxon>
        <taxon>asterids</taxon>
        <taxon>Ericales</taxon>
        <taxon>Theaceae</taxon>
        <taxon>Camellia</taxon>
    </lineage>
</organism>
<proteinExistence type="predicted"/>
<comment type="caution">
    <text evidence="1">The sequence shown here is derived from an EMBL/GenBank/DDBJ whole genome shotgun (WGS) entry which is preliminary data.</text>
</comment>
<protein>
    <submittedName>
        <fullName evidence="1">Uncharacterized protein</fullName>
    </submittedName>
</protein>
<evidence type="ECO:0000313" key="2">
    <source>
        <dbReference type="Proteomes" id="UP001060215"/>
    </source>
</evidence>
<gene>
    <name evidence="1" type="ORF">LOK49_LG13G01473</name>
</gene>
<evidence type="ECO:0000313" key="1">
    <source>
        <dbReference type="EMBL" id="KAI7988827.1"/>
    </source>
</evidence>